<dbReference type="GO" id="GO:0034063">
    <property type="term" value="P:stress granule assembly"/>
    <property type="evidence" value="ECO:0007669"/>
    <property type="project" value="TreeGrafter"/>
</dbReference>
<dbReference type="SUPFAM" id="SSF50182">
    <property type="entry name" value="Sm-like ribonucleoproteins"/>
    <property type="match status" value="1"/>
</dbReference>
<dbReference type="KEGG" id="pbar:105434004"/>
<proteinExistence type="predicted"/>
<accession>A0A6I9WYJ1</accession>
<dbReference type="GeneID" id="105434004"/>
<dbReference type="InterPro" id="IPR010920">
    <property type="entry name" value="LSM_dom_sf"/>
</dbReference>
<sequence length="185" mass="20775">MNSKRKNRTNNNRYCQSLGFPRQDHNSRSPRARGPQERCVTAEGVYNNAHFMHAVTSHVGNIVQVQTQNGSIYEGVFRTFSCQFDVVLEMAHRVESSGKISVDSVVEKLIFKPQDVVTISAKDVDLDYAIRDTFQTDTAISKFNGLIGEKELEPWDAPTTMNGADLELDGAAVSMVISYKRYSTY</sequence>
<dbReference type="InterPro" id="IPR025852">
    <property type="entry name" value="SM_dom_ATX"/>
</dbReference>
<name>A0A6I9WYJ1_9HYME</name>
<gene>
    <name evidence="4" type="primary">LOC105434004</name>
</gene>
<reference evidence="4" key="1">
    <citation type="submission" date="2025-08" db="UniProtKB">
        <authorList>
            <consortium name="RefSeq"/>
        </authorList>
    </citation>
    <scope>IDENTIFICATION</scope>
</reference>
<evidence type="ECO:0000313" key="4">
    <source>
        <dbReference type="RefSeq" id="XP_011647860.2"/>
    </source>
</evidence>
<dbReference type="OrthoDB" id="2275718at2759"/>
<protein>
    <submittedName>
        <fullName evidence="4">Ataxin-2 homolog</fullName>
    </submittedName>
</protein>
<dbReference type="PANTHER" id="PTHR12854">
    <property type="entry name" value="ATAXIN 2-RELATED"/>
    <property type="match status" value="1"/>
</dbReference>
<dbReference type="Gene3D" id="2.30.30.100">
    <property type="match status" value="1"/>
</dbReference>
<dbReference type="RefSeq" id="XP_011647860.2">
    <property type="nucleotide sequence ID" value="XM_011649558.2"/>
</dbReference>
<dbReference type="GO" id="GO:0003729">
    <property type="term" value="F:mRNA binding"/>
    <property type="evidence" value="ECO:0007669"/>
    <property type="project" value="TreeGrafter"/>
</dbReference>
<evidence type="ECO:0000259" key="2">
    <source>
        <dbReference type="Pfam" id="PF14438"/>
    </source>
</evidence>
<dbReference type="GO" id="GO:0010494">
    <property type="term" value="C:cytoplasmic stress granule"/>
    <property type="evidence" value="ECO:0007669"/>
    <property type="project" value="TreeGrafter"/>
</dbReference>
<dbReference type="PANTHER" id="PTHR12854:SF7">
    <property type="entry name" value="ATAXIN-2 HOMOLOG"/>
    <property type="match status" value="1"/>
</dbReference>
<feature type="region of interest" description="Disordered" evidence="1">
    <location>
        <begin position="1"/>
        <end position="36"/>
    </location>
</feature>
<dbReference type="Proteomes" id="UP000504615">
    <property type="component" value="Unplaced"/>
</dbReference>
<organism evidence="3 4">
    <name type="scientific">Pogonomyrmex barbatus</name>
    <name type="common">red harvester ant</name>
    <dbReference type="NCBI Taxonomy" id="144034"/>
    <lineage>
        <taxon>Eukaryota</taxon>
        <taxon>Metazoa</taxon>
        <taxon>Ecdysozoa</taxon>
        <taxon>Arthropoda</taxon>
        <taxon>Hexapoda</taxon>
        <taxon>Insecta</taxon>
        <taxon>Pterygota</taxon>
        <taxon>Neoptera</taxon>
        <taxon>Endopterygota</taxon>
        <taxon>Hymenoptera</taxon>
        <taxon>Apocrita</taxon>
        <taxon>Aculeata</taxon>
        <taxon>Formicoidea</taxon>
        <taxon>Formicidae</taxon>
        <taxon>Myrmicinae</taxon>
        <taxon>Pogonomyrmex</taxon>
    </lineage>
</organism>
<keyword evidence="3" id="KW-1185">Reference proteome</keyword>
<evidence type="ECO:0000256" key="1">
    <source>
        <dbReference type="SAM" id="MobiDB-lite"/>
    </source>
</evidence>
<dbReference type="Pfam" id="PF14438">
    <property type="entry name" value="SM-ATX"/>
    <property type="match status" value="1"/>
</dbReference>
<evidence type="ECO:0000313" key="3">
    <source>
        <dbReference type="Proteomes" id="UP000504615"/>
    </source>
</evidence>
<feature type="domain" description="Ataxin 2 SM" evidence="2">
    <location>
        <begin position="48"/>
        <end position="122"/>
    </location>
</feature>
<dbReference type="AlphaFoldDB" id="A0A6I9WYJ1"/>
<dbReference type="InterPro" id="IPR045117">
    <property type="entry name" value="ATXN2-like"/>
</dbReference>